<evidence type="ECO:0000313" key="3">
    <source>
        <dbReference type="EMBL" id="XAM18354.1"/>
    </source>
</evidence>
<gene>
    <name evidence="3" type="ORF">V3I05_01335</name>
</gene>
<dbReference type="Proteomes" id="UP001434737">
    <property type="component" value="Chromosome"/>
</dbReference>
<sequence>MRCLKHTMKKLWVWGIDRIFSKIHILLLYICLIFTLPLTADEISSADSNEENSKDSIRKVNLGTSIVREVNETKAYQSGETINAQMLESNPSGNGDITSILRILPNVQYDTQQLRSATPGEIDPAKISISAGLHYQNNFQLDGFNMNNDINPIGTAGAYGGEGQGRSQGLAIDTSLLESISVQDSNVSAAYGGFTGGVVEANTRRPTKSFGANISYQITQGNAEPGKFSLTNYHIYEANSTSLQNFVNSSSSSNQPQFTKHLFRSSIESKINDRSGVMASFTTTQSIIPLHTYAGGDANSIETPVTQVSQFKNAIQDINRQSYNLFLKGYYDPSDSVRLELSYAFAPDKSKNFFQGSAGDFYTLESGGHNVGFKTTWDNALGVLTNNLSYSFLKNSTAIPTISFGSFLKIIMAQIGMDIIEREAMRPMILCKIRLLINSFKTSTP</sequence>
<dbReference type="InterPro" id="IPR039426">
    <property type="entry name" value="TonB-dep_rcpt-like"/>
</dbReference>
<dbReference type="Gene3D" id="2.170.130.10">
    <property type="entry name" value="TonB-dependent receptor, plug domain"/>
    <property type="match status" value="1"/>
</dbReference>
<keyword evidence="1" id="KW-0998">Cell outer membrane</keyword>
<dbReference type="Pfam" id="PF07715">
    <property type="entry name" value="Plug"/>
    <property type="match status" value="1"/>
</dbReference>
<keyword evidence="1" id="KW-1134">Transmembrane beta strand</keyword>
<name>A0ABZ3F7G7_9HELI</name>
<keyword evidence="1" id="KW-0472">Membrane</keyword>
<comment type="similarity">
    <text evidence="1">Belongs to the TonB-dependent receptor family.</text>
</comment>
<proteinExistence type="inferred from homology"/>
<dbReference type="PROSITE" id="PS52016">
    <property type="entry name" value="TONB_DEPENDENT_REC_3"/>
    <property type="match status" value="1"/>
</dbReference>
<keyword evidence="4" id="KW-1185">Reference proteome</keyword>
<dbReference type="InterPro" id="IPR037066">
    <property type="entry name" value="Plug_dom_sf"/>
</dbReference>
<dbReference type="InterPro" id="IPR012910">
    <property type="entry name" value="Plug_dom"/>
</dbReference>
<evidence type="ECO:0000256" key="1">
    <source>
        <dbReference type="PROSITE-ProRule" id="PRU01360"/>
    </source>
</evidence>
<keyword evidence="1" id="KW-0813">Transport</keyword>
<accession>A0ABZ3F7G7</accession>
<keyword evidence="1" id="KW-0812">Transmembrane</keyword>
<keyword evidence="3" id="KW-0675">Receptor</keyword>
<feature type="domain" description="TonB-dependent receptor plug" evidence="2">
    <location>
        <begin position="77"/>
        <end position="198"/>
    </location>
</feature>
<comment type="subcellular location">
    <subcellularLocation>
        <location evidence="1">Cell outer membrane</location>
        <topology evidence="1">Multi-pass membrane protein</topology>
    </subcellularLocation>
</comment>
<dbReference type="RefSeq" id="WP_343353761.1">
    <property type="nucleotide sequence ID" value="NZ_CP145316.1"/>
</dbReference>
<reference evidence="3 4" key="1">
    <citation type="submission" date="2024-02" db="EMBL/GenBank/DDBJ databases">
        <title>Genome and pathogenicity analysis of Helicobacter mastomyrinus isolated from mice.</title>
        <authorList>
            <person name="Zhu L."/>
        </authorList>
    </citation>
    <scope>NUCLEOTIDE SEQUENCE [LARGE SCALE GENOMIC DNA]</scope>
    <source>
        <strain evidence="3 4">Hm-17</strain>
    </source>
</reference>
<evidence type="ECO:0000313" key="4">
    <source>
        <dbReference type="Proteomes" id="UP001434737"/>
    </source>
</evidence>
<dbReference type="SUPFAM" id="SSF56935">
    <property type="entry name" value="Porins"/>
    <property type="match status" value="1"/>
</dbReference>
<dbReference type="EMBL" id="CP145316">
    <property type="protein sequence ID" value="XAM18354.1"/>
    <property type="molecule type" value="Genomic_DNA"/>
</dbReference>
<organism evidence="3 4">
    <name type="scientific">Helicobacter mastomyrinus</name>
    <dbReference type="NCBI Taxonomy" id="287948"/>
    <lineage>
        <taxon>Bacteria</taxon>
        <taxon>Pseudomonadati</taxon>
        <taxon>Campylobacterota</taxon>
        <taxon>Epsilonproteobacteria</taxon>
        <taxon>Campylobacterales</taxon>
        <taxon>Helicobacteraceae</taxon>
        <taxon>Helicobacter</taxon>
    </lineage>
</organism>
<evidence type="ECO:0000259" key="2">
    <source>
        <dbReference type="Pfam" id="PF07715"/>
    </source>
</evidence>
<protein>
    <submittedName>
        <fullName evidence="3">TonB-dependent receptor plug domain-containing protein</fullName>
    </submittedName>
</protein>